<keyword evidence="1" id="KW-0812">Transmembrane</keyword>
<evidence type="ECO:0000256" key="1">
    <source>
        <dbReference type="SAM" id="Phobius"/>
    </source>
</evidence>
<dbReference type="AlphaFoldDB" id="A0A2P5VU74"/>
<protein>
    <submittedName>
        <fullName evidence="2">Uncharacterized protein</fullName>
    </submittedName>
</protein>
<evidence type="ECO:0000313" key="2">
    <source>
        <dbReference type="EMBL" id="PPR82377.1"/>
    </source>
</evidence>
<reference evidence="2 3" key="1">
    <citation type="submission" date="2015-01" db="EMBL/GenBank/DDBJ databases">
        <title>Genome of allotetraploid Gossypium barbadense reveals genomic plasticity and fiber elongation in cotton evolution.</title>
        <authorList>
            <person name="Chen X."/>
            <person name="Liu X."/>
            <person name="Zhao B."/>
            <person name="Zheng H."/>
            <person name="Hu Y."/>
            <person name="Lu G."/>
            <person name="Yang C."/>
            <person name="Chen J."/>
            <person name="Shan C."/>
            <person name="Zhang L."/>
            <person name="Zhou Y."/>
            <person name="Wang L."/>
            <person name="Guo W."/>
            <person name="Bai Y."/>
            <person name="Ruan J."/>
            <person name="Shangguan X."/>
            <person name="Mao Y."/>
            <person name="Jiang J."/>
            <person name="Zhu Y."/>
            <person name="Lei J."/>
            <person name="Kang H."/>
            <person name="Chen S."/>
            <person name="He X."/>
            <person name="Wang R."/>
            <person name="Wang Y."/>
            <person name="Chen J."/>
            <person name="Wang L."/>
            <person name="Yu S."/>
            <person name="Wang B."/>
            <person name="Wei J."/>
            <person name="Song S."/>
            <person name="Lu X."/>
            <person name="Gao Z."/>
            <person name="Gu W."/>
            <person name="Deng X."/>
            <person name="Ma D."/>
            <person name="Wang S."/>
            <person name="Liang W."/>
            <person name="Fang L."/>
            <person name="Cai C."/>
            <person name="Zhu X."/>
            <person name="Zhou B."/>
            <person name="Zhang Y."/>
            <person name="Chen Z."/>
            <person name="Xu S."/>
            <person name="Zhu R."/>
            <person name="Wang S."/>
            <person name="Zhang T."/>
            <person name="Zhao G."/>
        </authorList>
    </citation>
    <scope>NUCLEOTIDE SEQUENCE [LARGE SCALE GENOMIC DNA]</scope>
    <source>
        <strain evidence="3">cv. Xinhai21</strain>
        <tissue evidence="2">Leaf</tissue>
    </source>
</reference>
<dbReference type="Proteomes" id="UP000239757">
    <property type="component" value="Unassembled WGS sequence"/>
</dbReference>
<proteinExistence type="predicted"/>
<evidence type="ECO:0000313" key="3">
    <source>
        <dbReference type="Proteomes" id="UP000239757"/>
    </source>
</evidence>
<feature type="transmembrane region" description="Helical" evidence="1">
    <location>
        <begin position="62"/>
        <end position="79"/>
    </location>
</feature>
<organism evidence="2 3">
    <name type="scientific">Gossypium barbadense</name>
    <name type="common">Sea Island cotton</name>
    <name type="synonym">Hibiscus barbadensis</name>
    <dbReference type="NCBI Taxonomy" id="3634"/>
    <lineage>
        <taxon>Eukaryota</taxon>
        <taxon>Viridiplantae</taxon>
        <taxon>Streptophyta</taxon>
        <taxon>Embryophyta</taxon>
        <taxon>Tracheophyta</taxon>
        <taxon>Spermatophyta</taxon>
        <taxon>Magnoliopsida</taxon>
        <taxon>eudicotyledons</taxon>
        <taxon>Gunneridae</taxon>
        <taxon>Pentapetalae</taxon>
        <taxon>rosids</taxon>
        <taxon>malvids</taxon>
        <taxon>Malvales</taxon>
        <taxon>Malvaceae</taxon>
        <taxon>Malvoideae</taxon>
        <taxon>Gossypium</taxon>
    </lineage>
</organism>
<keyword evidence="1" id="KW-0472">Membrane</keyword>
<accession>A0A2P5VU74</accession>
<dbReference type="EMBL" id="KZ670878">
    <property type="protein sequence ID" value="PPR82377.1"/>
    <property type="molecule type" value="Genomic_DNA"/>
</dbReference>
<name>A0A2P5VU74_GOSBA</name>
<sequence>MKRRLNNYKRLSKNSLRGEDKSFQSEEKGVSESREDAPIIGVRIIVSPLVLLHYLMDNGRTLIFYIVASGTRMEVVLLTRTFARRYECGDVATVTVNPILFRYPGIYNVFLLAFNTFVNVKVLSTCFLTRRKSSAELVSRGFRTSQTKTPMSASPRSLQNFRNSETLSIRVLLHPVTTRGVPPRRGKAKYLRLLVRMDSIRCAGGQRSLSETRTLWTLYRYGLQIARLIRPALRLPQEVITETMTTQAFVAYRIRM</sequence>
<keyword evidence="1" id="KW-1133">Transmembrane helix</keyword>
<gene>
    <name evidence="2" type="ORF">GOBAR_AA38336</name>
</gene>